<dbReference type="EMBL" id="BSRI01000001">
    <property type="protein sequence ID" value="GLV53155.1"/>
    <property type="molecule type" value="Genomic_DNA"/>
</dbReference>
<evidence type="ECO:0000313" key="1">
    <source>
        <dbReference type="EMBL" id="GLV53155.1"/>
    </source>
</evidence>
<gene>
    <name evidence="1" type="ORF">KDH_00100</name>
    <name evidence="2" type="ORF">KDH_00210</name>
</gene>
<protein>
    <recommendedName>
        <fullName evidence="4">Transposase</fullName>
    </recommendedName>
</protein>
<accession>A0ABQ6FJM0</accession>
<keyword evidence="3" id="KW-1185">Reference proteome</keyword>
<proteinExistence type="predicted"/>
<dbReference type="RefSeq" id="WP_338246578.1">
    <property type="nucleotide sequence ID" value="NZ_BSRI01000001.1"/>
</dbReference>
<reference evidence="2 3" key="1">
    <citation type="submission" date="2023-02" db="EMBL/GenBank/DDBJ databases">
        <title>Dictyobacter halimunensis sp. nov., a new member of the class Ktedonobacteria from forest soil in a geothermal area.</title>
        <authorList>
            <person name="Rachmania M.K."/>
            <person name="Ningsih F."/>
            <person name="Sakai Y."/>
            <person name="Yabe S."/>
            <person name="Yokota A."/>
            <person name="Sjamsuridzal W."/>
        </authorList>
    </citation>
    <scope>NUCLEOTIDE SEQUENCE [LARGE SCALE GENOMIC DNA]</scope>
    <source>
        <strain evidence="2 3">S3.2.2.5</strain>
    </source>
</reference>
<evidence type="ECO:0000313" key="3">
    <source>
        <dbReference type="Proteomes" id="UP001344906"/>
    </source>
</evidence>
<dbReference type="Proteomes" id="UP001344906">
    <property type="component" value="Unassembled WGS sequence"/>
</dbReference>
<comment type="caution">
    <text evidence="2">The sequence shown here is derived from an EMBL/GenBank/DDBJ whole genome shotgun (WGS) entry which is preliminary data.</text>
</comment>
<dbReference type="EMBL" id="BSRI01000001">
    <property type="protein sequence ID" value="GLV53166.1"/>
    <property type="molecule type" value="Genomic_DNA"/>
</dbReference>
<name>A0ABQ6FJM0_9CHLR</name>
<organism evidence="2 3">
    <name type="scientific">Dictyobacter halimunensis</name>
    <dbReference type="NCBI Taxonomy" id="3026934"/>
    <lineage>
        <taxon>Bacteria</taxon>
        <taxon>Bacillati</taxon>
        <taxon>Chloroflexota</taxon>
        <taxon>Ktedonobacteria</taxon>
        <taxon>Ktedonobacterales</taxon>
        <taxon>Dictyobacteraceae</taxon>
        <taxon>Dictyobacter</taxon>
    </lineage>
</organism>
<evidence type="ECO:0000313" key="2">
    <source>
        <dbReference type="EMBL" id="GLV53166.1"/>
    </source>
</evidence>
<sequence length="164" mass="19112">MKQPSESNPTSRPWLKTYHEARKQQTIDIVRATVDHLVREERTVTIEAICHLSVEVDPQGKGVRKAGILGNEAAYAYYREHSSSYRRAHQRNHRFEKEKQRTVSSVSIDPNRDISRVRSRYLSRTKADLVERLLTVEQAYAECQQQLARLQFALVDVQHEANKR</sequence>
<evidence type="ECO:0008006" key="4">
    <source>
        <dbReference type="Google" id="ProtNLM"/>
    </source>
</evidence>